<protein>
    <submittedName>
        <fullName evidence="1">Uncharacterized protein</fullName>
    </submittedName>
</protein>
<organism evidence="1 2">
    <name type="scientific">Armadillidium nasatum</name>
    <dbReference type="NCBI Taxonomy" id="96803"/>
    <lineage>
        <taxon>Eukaryota</taxon>
        <taxon>Metazoa</taxon>
        <taxon>Ecdysozoa</taxon>
        <taxon>Arthropoda</taxon>
        <taxon>Crustacea</taxon>
        <taxon>Multicrustacea</taxon>
        <taxon>Malacostraca</taxon>
        <taxon>Eumalacostraca</taxon>
        <taxon>Peracarida</taxon>
        <taxon>Isopoda</taxon>
        <taxon>Oniscidea</taxon>
        <taxon>Crinocheta</taxon>
        <taxon>Armadillidiidae</taxon>
        <taxon>Armadillidium</taxon>
    </lineage>
</organism>
<dbReference type="EMBL" id="SEYY01023782">
    <property type="protein sequence ID" value="KAB7494605.1"/>
    <property type="molecule type" value="Genomic_DNA"/>
</dbReference>
<evidence type="ECO:0000313" key="1">
    <source>
        <dbReference type="EMBL" id="KAB7494605.1"/>
    </source>
</evidence>
<gene>
    <name evidence="1" type="ORF">Anas_08738</name>
</gene>
<dbReference type="Proteomes" id="UP000326759">
    <property type="component" value="Unassembled WGS sequence"/>
</dbReference>
<reference evidence="1 2" key="1">
    <citation type="journal article" date="2019" name="PLoS Biol.">
        <title>Sex chromosomes control vertical transmission of feminizing Wolbachia symbionts in an isopod.</title>
        <authorList>
            <person name="Becking T."/>
            <person name="Chebbi M.A."/>
            <person name="Giraud I."/>
            <person name="Moumen B."/>
            <person name="Laverre T."/>
            <person name="Caubet Y."/>
            <person name="Peccoud J."/>
            <person name="Gilbert C."/>
            <person name="Cordaux R."/>
        </authorList>
    </citation>
    <scope>NUCLEOTIDE SEQUENCE [LARGE SCALE GENOMIC DNA]</scope>
    <source>
        <strain evidence="1">ANa2</strain>
        <tissue evidence="1">Whole body excluding digestive tract and cuticle</tissue>
    </source>
</reference>
<keyword evidence="2" id="KW-1185">Reference proteome</keyword>
<name>A0A5N5SKK0_9CRUS</name>
<comment type="caution">
    <text evidence="1">The sequence shown here is derived from an EMBL/GenBank/DDBJ whole genome shotgun (WGS) entry which is preliminary data.</text>
</comment>
<dbReference type="AlphaFoldDB" id="A0A5N5SKK0"/>
<accession>A0A5N5SKK0</accession>
<sequence>MILPSSFWCCHVYNRLGYKSDSIIKMFSHLQNLIFIQYIYCMMKASFTFQIFISADSKMIQCDLNYSVPNLFIKGDRLKYYEKSWHDEALSKYQNEKEENKVGCRDGDSIGFLFSDELLMESTTKKDFKIIEKGNLVSTKKPYPSTSFRLTKPVILLTHWSTMERTGLTGATSKSFRRNTNFSTPIEVALDQPEWTGYAVLKSLFLVQNSVM</sequence>
<proteinExistence type="predicted"/>
<evidence type="ECO:0000313" key="2">
    <source>
        <dbReference type="Proteomes" id="UP000326759"/>
    </source>
</evidence>